<name>A0A8S5M8V6_9CAUD</name>
<reference evidence="1" key="1">
    <citation type="journal article" date="2021" name="Proc. Natl. Acad. Sci. U.S.A.">
        <title>A Catalog of Tens of Thousands of Viruses from Human Metagenomes Reveals Hidden Associations with Chronic Diseases.</title>
        <authorList>
            <person name="Tisza M.J."/>
            <person name="Buck C.B."/>
        </authorList>
    </citation>
    <scope>NUCLEOTIDE SEQUENCE</scope>
    <source>
        <strain evidence="1">CtB3v5</strain>
    </source>
</reference>
<organism evidence="1">
    <name type="scientific">Siphoviridae sp. ctB3v5</name>
    <dbReference type="NCBI Taxonomy" id="2826186"/>
    <lineage>
        <taxon>Viruses</taxon>
        <taxon>Duplodnaviria</taxon>
        <taxon>Heunggongvirae</taxon>
        <taxon>Uroviricota</taxon>
        <taxon>Caudoviricetes</taxon>
    </lineage>
</organism>
<evidence type="ECO:0000313" key="1">
    <source>
        <dbReference type="EMBL" id="DAD78652.1"/>
    </source>
</evidence>
<accession>A0A8S5M8V6</accession>
<dbReference type="EMBL" id="BK014849">
    <property type="protein sequence ID" value="DAD78652.1"/>
    <property type="molecule type" value="Genomic_DNA"/>
</dbReference>
<proteinExistence type="predicted"/>
<sequence>MFYHPFLLDCGAPLGVPLYQFAIRGNYIEVKGDFIFNDKRIVKHKLCLSGVWDFLSLCDYSIAQVRTFVKTFFQKK</sequence>
<protein>
    <submittedName>
        <fullName evidence="1">Uncharacterized protein</fullName>
    </submittedName>
</protein>